<evidence type="ECO:0000256" key="3">
    <source>
        <dbReference type="ARBA" id="ARBA00022448"/>
    </source>
</evidence>
<dbReference type="GO" id="GO:0005743">
    <property type="term" value="C:mitochondrial inner membrane"/>
    <property type="evidence" value="ECO:0007669"/>
    <property type="project" value="UniProtKB-SubCell"/>
</dbReference>
<evidence type="ECO:0000256" key="1">
    <source>
        <dbReference type="ARBA" id="ARBA00004273"/>
    </source>
</evidence>
<dbReference type="Proteomes" id="UP000264820">
    <property type="component" value="Unplaced"/>
</dbReference>
<comment type="subcellular location">
    <subcellularLocation>
        <location evidence="1 11">Mitochondrion inner membrane</location>
    </subcellularLocation>
</comment>
<keyword evidence="10 11" id="KW-0066">ATP synthesis</keyword>
<dbReference type="Pfam" id="PF05680">
    <property type="entry name" value="ATP-synt_E"/>
    <property type="match status" value="1"/>
</dbReference>
<keyword evidence="3 11" id="KW-0813">Transport</keyword>
<dbReference type="GO" id="GO:0015986">
    <property type="term" value="P:proton motive force-driven ATP synthesis"/>
    <property type="evidence" value="ECO:0007669"/>
    <property type="project" value="InterPro"/>
</dbReference>
<proteinExistence type="inferred from homology"/>
<accession>A0A3Q2XTG6</accession>
<keyword evidence="8 11" id="KW-0496">Mitochondrion</keyword>
<evidence type="ECO:0000313" key="12">
    <source>
        <dbReference type="Ensembl" id="ENSHCOP00000007492.1"/>
    </source>
</evidence>
<reference evidence="12" key="1">
    <citation type="submission" date="2025-08" db="UniProtKB">
        <authorList>
            <consortium name="Ensembl"/>
        </authorList>
    </citation>
    <scope>IDENTIFICATION</scope>
</reference>
<dbReference type="Ensembl" id="ENSHCOT00000001907.1">
    <property type="protein sequence ID" value="ENSHCOP00000007492.1"/>
    <property type="gene ID" value="ENSHCOG00000009533.1"/>
</dbReference>
<evidence type="ECO:0000256" key="7">
    <source>
        <dbReference type="ARBA" id="ARBA00023065"/>
    </source>
</evidence>
<evidence type="ECO:0000256" key="6">
    <source>
        <dbReference type="ARBA" id="ARBA00022792"/>
    </source>
</evidence>
<keyword evidence="6 11" id="KW-0999">Mitochondrion inner membrane</keyword>
<dbReference type="InterPro" id="IPR008386">
    <property type="entry name" value="ATP_synth_F0_esu_mt"/>
</dbReference>
<organism evidence="12 13">
    <name type="scientific">Hippocampus comes</name>
    <name type="common">Tiger tail seahorse</name>
    <dbReference type="NCBI Taxonomy" id="109280"/>
    <lineage>
        <taxon>Eukaryota</taxon>
        <taxon>Metazoa</taxon>
        <taxon>Chordata</taxon>
        <taxon>Craniata</taxon>
        <taxon>Vertebrata</taxon>
        <taxon>Euteleostomi</taxon>
        <taxon>Actinopterygii</taxon>
        <taxon>Neopterygii</taxon>
        <taxon>Teleostei</taxon>
        <taxon>Neoteleostei</taxon>
        <taxon>Acanthomorphata</taxon>
        <taxon>Syngnathiaria</taxon>
        <taxon>Syngnathiformes</taxon>
        <taxon>Syngnathoidei</taxon>
        <taxon>Syngnathidae</taxon>
        <taxon>Hippocampus</taxon>
    </lineage>
</organism>
<evidence type="ECO:0000256" key="8">
    <source>
        <dbReference type="ARBA" id="ARBA00023128"/>
    </source>
</evidence>
<name>A0A3Q2XTG6_HIPCM</name>
<comment type="similarity">
    <text evidence="2 11">Belongs to the ATPase e subunit family.</text>
</comment>
<evidence type="ECO:0000256" key="5">
    <source>
        <dbReference type="ARBA" id="ARBA00022781"/>
    </source>
</evidence>
<keyword evidence="7 11" id="KW-0406">Ion transport</keyword>
<comment type="subunit">
    <text evidence="11">F-type ATPases have 2 components, CF(1) - the catalytic core - and CF(0) - the membrane proton channel. CF(1) and CF(0) have multiple subunits.</text>
</comment>
<reference evidence="12" key="2">
    <citation type="submission" date="2025-09" db="UniProtKB">
        <authorList>
            <consortium name="Ensembl"/>
        </authorList>
    </citation>
    <scope>IDENTIFICATION</scope>
</reference>
<dbReference type="AlphaFoldDB" id="A0A3Q2XTG6"/>
<keyword evidence="13" id="KW-1185">Reference proteome</keyword>
<evidence type="ECO:0000256" key="11">
    <source>
        <dbReference type="RuleBase" id="RU367005"/>
    </source>
</evidence>
<comment type="function">
    <text evidence="11">Subunit e, of the mitochondrial membrane ATP synthase complex (F(1)F(0) ATP synthase or Complex V) that produces ATP from ADP in the presence of a proton gradient across the membrane which is generated by electron transport complexes of the respiratory chain. ATP synthase complex consist of a soluble F(1) head domain - the catalytic core - and a membrane F(1) domain - the membrane proton channel. These two domains are linked by a central stalk rotating inside the F(1) region and a stationary peripheral stalk. During catalysis, ATP synthesis in the catalytic domain of F(1) is coupled via a rotary mechanism of the central stalk subunits to proton translocation. In vivo, can only synthesize ATP although its ATP hydrolase activity can be activated artificially in vitro. Part of the complex F(0) domain.</text>
</comment>
<keyword evidence="4 11" id="KW-0138">CF(0)</keyword>
<evidence type="ECO:0000256" key="9">
    <source>
        <dbReference type="ARBA" id="ARBA00023136"/>
    </source>
</evidence>
<evidence type="ECO:0000256" key="10">
    <source>
        <dbReference type="ARBA" id="ARBA00023310"/>
    </source>
</evidence>
<dbReference type="GO" id="GO:0045259">
    <property type="term" value="C:proton-transporting ATP synthase complex"/>
    <property type="evidence" value="ECO:0007669"/>
    <property type="project" value="UniProtKB-UniRule"/>
</dbReference>
<dbReference type="GeneTree" id="ENSGT01150000287629"/>
<keyword evidence="5 11" id="KW-0375">Hydrogen ion transport</keyword>
<evidence type="ECO:0000313" key="13">
    <source>
        <dbReference type="Proteomes" id="UP000264820"/>
    </source>
</evidence>
<evidence type="ECO:0000256" key="2">
    <source>
        <dbReference type="ARBA" id="ARBA00007333"/>
    </source>
</evidence>
<evidence type="ECO:0000256" key="4">
    <source>
        <dbReference type="ARBA" id="ARBA00022547"/>
    </source>
</evidence>
<protein>
    <recommendedName>
        <fullName evidence="11">ATP synthase F(0) complex subunit e, mitochondrial</fullName>
    </recommendedName>
</protein>
<sequence>MAPPVAVSPLIKTARWSALLLGVLYGKQRFGKFIKHSSSLIYPLFVPHWG</sequence>
<dbReference type="GO" id="GO:0015078">
    <property type="term" value="F:proton transmembrane transporter activity"/>
    <property type="evidence" value="ECO:0007669"/>
    <property type="project" value="InterPro"/>
</dbReference>
<keyword evidence="9" id="KW-0472">Membrane</keyword>